<dbReference type="SMART" id="SM00028">
    <property type="entry name" value="TPR"/>
    <property type="match status" value="4"/>
</dbReference>
<dbReference type="Proteomes" id="UP000266673">
    <property type="component" value="Unassembled WGS sequence"/>
</dbReference>
<name>A0A397W081_9GLOM</name>
<evidence type="ECO:0000313" key="5">
    <source>
        <dbReference type="EMBL" id="RIB28154.1"/>
    </source>
</evidence>
<dbReference type="GO" id="GO:0005524">
    <property type="term" value="F:ATP binding"/>
    <property type="evidence" value="ECO:0007669"/>
    <property type="project" value="InterPro"/>
</dbReference>
<dbReference type="EMBL" id="QKWP01000075">
    <property type="protein sequence ID" value="RIB28154.1"/>
    <property type="molecule type" value="Genomic_DNA"/>
</dbReference>
<organism evidence="5 6">
    <name type="scientific">Gigaspora rosea</name>
    <dbReference type="NCBI Taxonomy" id="44941"/>
    <lineage>
        <taxon>Eukaryota</taxon>
        <taxon>Fungi</taxon>
        <taxon>Fungi incertae sedis</taxon>
        <taxon>Mucoromycota</taxon>
        <taxon>Glomeromycotina</taxon>
        <taxon>Glomeromycetes</taxon>
        <taxon>Diversisporales</taxon>
        <taxon>Gigasporaceae</taxon>
        <taxon>Gigaspora</taxon>
    </lineage>
</organism>
<dbReference type="Gene3D" id="1.10.510.10">
    <property type="entry name" value="Transferase(Phosphotransferase) domain 1"/>
    <property type="match status" value="1"/>
</dbReference>
<dbReference type="STRING" id="44941.A0A397W081"/>
<dbReference type="Pfam" id="PF13414">
    <property type="entry name" value="TPR_11"/>
    <property type="match status" value="1"/>
</dbReference>
<evidence type="ECO:0000256" key="3">
    <source>
        <dbReference type="PROSITE-ProRule" id="PRU00339"/>
    </source>
</evidence>
<sequence>MKMKMNLGNKAGGAPKWMAPERFADCKPFKDIYSYGLVVWEIATNGMKLYSNIKNEVDLLKVKARDDIYDLVVILKLKDTASLLKLVVKQCCKFDPCNRISLEKLVFELLNKFQNLVWNDCGRSFLSEGKIKEALAAYTQSLVIEPKDTSTLIGHGETLILMDRHEDSLTDLNQLLEIKQDDANILNIRGKLHCMMNNYEESLVDLNKSLEINLNNADALRNRGITYYRMRNYNESLSDLNKSLNIEPNNSIALKWRK</sequence>
<dbReference type="Gene3D" id="1.25.40.10">
    <property type="entry name" value="Tetratricopeptide repeat domain"/>
    <property type="match status" value="2"/>
</dbReference>
<keyword evidence="2 3" id="KW-0802">TPR repeat</keyword>
<reference evidence="5 6" key="1">
    <citation type="submission" date="2018-06" db="EMBL/GenBank/DDBJ databases">
        <title>Comparative genomics reveals the genomic features of Rhizophagus irregularis, R. cerebriforme, R. diaphanum and Gigaspora rosea, and their symbiotic lifestyle signature.</title>
        <authorList>
            <person name="Morin E."/>
            <person name="San Clemente H."/>
            <person name="Chen E.C.H."/>
            <person name="De La Providencia I."/>
            <person name="Hainaut M."/>
            <person name="Kuo A."/>
            <person name="Kohler A."/>
            <person name="Murat C."/>
            <person name="Tang N."/>
            <person name="Roy S."/>
            <person name="Loubradou J."/>
            <person name="Henrissat B."/>
            <person name="Grigoriev I.V."/>
            <person name="Corradi N."/>
            <person name="Roux C."/>
            <person name="Martin F.M."/>
        </authorList>
    </citation>
    <scope>NUCLEOTIDE SEQUENCE [LARGE SCALE GENOMIC DNA]</scope>
    <source>
        <strain evidence="5 6">DAOM 194757</strain>
    </source>
</reference>
<dbReference type="SUPFAM" id="SSF48452">
    <property type="entry name" value="TPR-like"/>
    <property type="match status" value="1"/>
</dbReference>
<protein>
    <recommendedName>
        <fullName evidence="4">Protein kinase domain-containing protein</fullName>
    </recommendedName>
</protein>
<proteinExistence type="predicted"/>
<dbReference type="InterPro" id="IPR000719">
    <property type="entry name" value="Prot_kinase_dom"/>
</dbReference>
<dbReference type="GO" id="GO:0004672">
    <property type="term" value="F:protein kinase activity"/>
    <property type="evidence" value="ECO:0007669"/>
    <property type="project" value="InterPro"/>
</dbReference>
<dbReference type="InterPro" id="IPR019734">
    <property type="entry name" value="TPR_rpt"/>
</dbReference>
<dbReference type="InterPro" id="IPR011009">
    <property type="entry name" value="Kinase-like_dom_sf"/>
</dbReference>
<evidence type="ECO:0000259" key="4">
    <source>
        <dbReference type="PROSITE" id="PS50011"/>
    </source>
</evidence>
<keyword evidence="6" id="KW-1185">Reference proteome</keyword>
<evidence type="ECO:0000256" key="2">
    <source>
        <dbReference type="ARBA" id="ARBA00022803"/>
    </source>
</evidence>
<gene>
    <name evidence="5" type="ORF">C2G38_2319729</name>
</gene>
<dbReference type="InterPro" id="IPR050498">
    <property type="entry name" value="Ycf3"/>
</dbReference>
<dbReference type="SUPFAM" id="SSF56112">
    <property type="entry name" value="Protein kinase-like (PK-like)"/>
    <property type="match status" value="1"/>
</dbReference>
<dbReference type="PROSITE" id="PS50005">
    <property type="entry name" value="TPR"/>
    <property type="match status" value="2"/>
</dbReference>
<comment type="caution">
    <text evidence="5">The sequence shown here is derived from an EMBL/GenBank/DDBJ whole genome shotgun (WGS) entry which is preliminary data.</text>
</comment>
<dbReference type="PANTHER" id="PTHR44858:SF1">
    <property type="entry name" value="UDP-N-ACETYLGLUCOSAMINE--PEPTIDE N-ACETYLGLUCOSAMINYLTRANSFERASE SPINDLY-RELATED"/>
    <property type="match status" value="1"/>
</dbReference>
<dbReference type="PANTHER" id="PTHR44858">
    <property type="entry name" value="TETRATRICOPEPTIDE REPEAT PROTEIN 6"/>
    <property type="match status" value="1"/>
</dbReference>
<dbReference type="InterPro" id="IPR001245">
    <property type="entry name" value="Ser-Thr/Tyr_kinase_cat_dom"/>
</dbReference>
<evidence type="ECO:0000313" key="6">
    <source>
        <dbReference type="Proteomes" id="UP000266673"/>
    </source>
</evidence>
<dbReference type="OrthoDB" id="420945at2759"/>
<dbReference type="PROSITE" id="PS50011">
    <property type="entry name" value="PROTEIN_KINASE_DOM"/>
    <property type="match status" value="1"/>
</dbReference>
<evidence type="ECO:0000256" key="1">
    <source>
        <dbReference type="ARBA" id="ARBA00022737"/>
    </source>
</evidence>
<dbReference type="AlphaFoldDB" id="A0A397W081"/>
<keyword evidence="1" id="KW-0677">Repeat</keyword>
<dbReference type="PROSITE" id="PS50293">
    <property type="entry name" value="TPR_REGION"/>
    <property type="match status" value="1"/>
</dbReference>
<feature type="repeat" description="TPR" evidence="3">
    <location>
        <begin position="115"/>
        <end position="148"/>
    </location>
</feature>
<dbReference type="InterPro" id="IPR011990">
    <property type="entry name" value="TPR-like_helical_dom_sf"/>
</dbReference>
<accession>A0A397W081</accession>
<feature type="domain" description="Protein kinase" evidence="4">
    <location>
        <begin position="1"/>
        <end position="114"/>
    </location>
</feature>
<dbReference type="Pfam" id="PF07714">
    <property type="entry name" value="PK_Tyr_Ser-Thr"/>
    <property type="match status" value="1"/>
</dbReference>
<feature type="repeat" description="TPR" evidence="3">
    <location>
        <begin position="217"/>
        <end position="250"/>
    </location>
</feature>